<keyword evidence="2" id="KW-1185">Reference proteome</keyword>
<protein>
    <submittedName>
        <fullName evidence="1">Uncharacterized protein</fullName>
    </submittedName>
</protein>
<dbReference type="EMBL" id="JAWWNJ010000008">
    <property type="protein sequence ID" value="KAK7050267.1"/>
    <property type="molecule type" value="Genomic_DNA"/>
</dbReference>
<proteinExistence type="predicted"/>
<evidence type="ECO:0000313" key="1">
    <source>
        <dbReference type="EMBL" id="KAK7050267.1"/>
    </source>
</evidence>
<gene>
    <name evidence="1" type="ORF">R3P38DRAFT_2763329</name>
</gene>
<organism evidence="1 2">
    <name type="scientific">Favolaschia claudopus</name>
    <dbReference type="NCBI Taxonomy" id="2862362"/>
    <lineage>
        <taxon>Eukaryota</taxon>
        <taxon>Fungi</taxon>
        <taxon>Dikarya</taxon>
        <taxon>Basidiomycota</taxon>
        <taxon>Agaricomycotina</taxon>
        <taxon>Agaricomycetes</taxon>
        <taxon>Agaricomycetidae</taxon>
        <taxon>Agaricales</taxon>
        <taxon>Marasmiineae</taxon>
        <taxon>Mycenaceae</taxon>
        <taxon>Favolaschia</taxon>
    </lineage>
</organism>
<reference evidence="1 2" key="1">
    <citation type="journal article" date="2024" name="J Genomics">
        <title>Draft genome sequencing and assembly of Favolaschia claudopus CIRM-BRFM 2984 isolated from oak limbs.</title>
        <authorList>
            <person name="Navarro D."/>
            <person name="Drula E."/>
            <person name="Chaduli D."/>
            <person name="Cazenave R."/>
            <person name="Ahrendt S."/>
            <person name="Wang J."/>
            <person name="Lipzen A."/>
            <person name="Daum C."/>
            <person name="Barry K."/>
            <person name="Grigoriev I.V."/>
            <person name="Favel A."/>
            <person name="Rosso M.N."/>
            <person name="Martin F."/>
        </authorList>
    </citation>
    <scope>NUCLEOTIDE SEQUENCE [LARGE SCALE GENOMIC DNA]</scope>
    <source>
        <strain evidence="1 2">CIRM-BRFM 2984</strain>
    </source>
</reference>
<sequence length="128" mass="14584">MPFACLALLVRQEYLYGPGYQDIAYELSSILKRARTSPRASTAPPNGYEFNRKNALISTSLCVIENPFLGFCVGLGRRNWEDYFLKAVIFIAEERGTSKSNTRATFNARRFVPALPHYDSCQIEIDHR</sequence>
<dbReference type="Proteomes" id="UP001362999">
    <property type="component" value="Unassembled WGS sequence"/>
</dbReference>
<accession>A0AAW0DH58</accession>
<evidence type="ECO:0000313" key="2">
    <source>
        <dbReference type="Proteomes" id="UP001362999"/>
    </source>
</evidence>
<dbReference type="AlphaFoldDB" id="A0AAW0DH58"/>
<comment type="caution">
    <text evidence="1">The sequence shown here is derived from an EMBL/GenBank/DDBJ whole genome shotgun (WGS) entry which is preliminary data.</text>
</comment>
<name>A0AAW0DH58_9AGAR</name>